<organism evidence="1 2">
    <name type="scientific">Mucilaginibacter paludis DSM 18603</name>
    <dbReference type="NCBI Taxonomy" id="714943"/>
    <lineage>
        <taxon>Bacteria</taxon>
        <taxon>Pseudomonadati</taxon>
        <taxon>Bacteroidota</taxon>
        <taxon>Sphingobacteriia</taxon>
        <taxon>Sphingobacteriales</taxon>
        <taxon>Sphingobacteriaceae</taxon>
        <taxon>Mucilaginibacter</taxon>
    </lineage>
</organism>
<accession>H1YBM6</accession>
<dbReference type="HOGENOM" id="CLU_3390309_0_0_10"/>
<protein>
    <submittedName>
        <fullName evidence="1">Uncharacterized protein</fullName>
    </submittedName>
</protein>
<dbReference type="STRING" id="714943.Mucpa_0917"/>
<evidence type="ECO:0000313" key="1">
    <source>
        <dbReference type="EMBL" id="EHQ25097.1"/>
    </source>
</evidence>
<keyword evidence="2" id="KW-1185">Reference proteome</keyword>
<gene>
    <name evidence="1" type="ORF">Mucpa_0917</name>
</gene>
<reference evidence="1" key="1">
    <citation type="submission" date="2011-09" db="EMBL/GenBank/DDBJ databases">
        <title>The permanent draft genome of Mucilaginibacter paludis DSM 18603.</title>
        <authorList>
            <consortium name="US DOE Joint Genome Institute (JGI-PGF)"/>
            <person name="Lucas S."/>
            <person name="Han J."/>
            <person name="Lapidus A."/>
            <person name="Bruce D."/>
            <person name="Goodwin L."/>
            <person name="Pitluck S."/>
            <person name="Peters L."/>
            <person name="Kyrpides N."/>
            <person name="Mavromatis K."/>
            <person name="Ivanova N."/>
            <person name="Mikhailova N."/>
            <person name="Held B."/>
            <person name="Detter J.C."/>
            <person name="Tapia R."/>
            <person name="Han C."/>
            <person name="Land M."/>
            <person name="Hauser L."/>
            <person name="Markowitz V."/>
            <person name="Cheng J.-F."/>
            <person name="Hugenholtz P."/>
            <person name="Woyke T."/>
            <person name="Wu D."/>
            <person name="Tindall B."/>
            <person name="Brambilla E."/>
            <person name="Klenk H.-P."/>
            <person name="Eisen J.A."/>
        </authorList>
    </citation>
    <scope>NUCLEOTIDE SEQUENCE [LARGE SCALE GENOMIC DNA]</scope>
    <source>
        <strain evidence="1">DSM 18603</strain>
    </source>
</reference>
<dbReference type="AlphaFoldDB" id="H1YBM6"/>
<evidence type="ECO:0000313" key="2">
    <source>
        <dbReference type="Proteomes" id="UP000002774"/>
    </source>
</evidence>
<name>H1YBM6_9SPHI</name>
<dbReference type="EMBL" id="CM001403">
    <property type="protein sequence ID" value="EHQ25097.1"/>
    <property type="molecule type" value="Genomic_DNA"/>
</dbReference>
<dbReference type="Proteomes" id="UP000002774">
    <property type="component" value="Chromosome"/>
</dbReference>
<sequence length="32" mass="3812">MFSRRNMREKAYFYTDIIKKSTADKLGEEGLL</sequence>
<proteinExistence type="predicted"/>